<dbReference type="Pfam" id="PF14009">
    <property type="entry name" value="PADRE"/>
    <property type="match status" value="1"/>
</dbReference>
<feature type="region of interest" description="Disordered" evidence="1">
    <location>
        <begin position="13"/>
        <end position="38"/>
    </location>
</feature>
<evidence type="ECO:0000256" key="1">
    <source>
        <dbReference type="SAM" id="MobiDB-lite"/>
    </source>
</evidence>
<dbReference type="AlphaFoldDB" id="A0A1D1YL63"/>
<accession>A0A1D1YL63</accession>
<dbReference type="EMBL" id="GDJX01012553">
    <property type="protein sequence ID" value="JAT55383.1"/>
    <property type="molecule type" value="Transcribed_RNA"/>
</dbReference>
<feature type="non-terminal residue" evidence="2">
    <location>
        <position position="1"/>
    </location>
</feature>
<feature type="region of interest" description="Disordered" evidence="1">
    <location>
        <begin position="139"/>
        <end position="218"/>
    </location>
</feature>
<name>A0A1D1YL63_9ARAE</name>
<feature type="compositionally biased region" description="Low complexity" evidence="1">
    <location>
        <begin position="139"/>
        <end position="159"/>
    </location>
</feature>
<reference evidence="2" key="1">
    <citation type="submission" date="2015-07" db="EMBL/GenBank/DDBJ databases">
        <title>Transcriptome Assembly of Anthurium amnicola.</title>
        <authorList>
            <person name="Suzuki J."/>
        </authorList>
    </citation>
    <scope>NUCLEOTIDE SEQUENCE</scope>
</reference>
<evidence type="ECO:0000313" key="2">
    <source>
        <dbReference type="EMBL" id="JAT55383.1"/>
    </source>
</evidence>
<gene>
    <name evidence="2" type="primary">DID2</name>
    <name evidence="2" type="ORF">g.39913</name>
</gene>
<organism evidence="2">
    <name type="scientific">Anthurium amnicola</name>
    <dbReference type="NCBI Taxonomy" id="1678845"/>
    <lineage>
        <taxon>Eukaryota</taxon>
        <taxon>Viridiplantae</taxon>
        <taxon>Streptophyta</taxon>
        <taxon>Embryophyta</taxon>
        <taxon>Tracheophyta</taxon>
        <taxon>Spermatophyta</taxon>
        <taxon>Magnoliopsida</taxon>
        <taxon>Liliopsida</taxon>
        <taxon>Araceae</taxon>
        <taxon>Pothoideae</taxon>
        <taxon>Potheae</taxon>
        <taxon>Anthurium</taxon>
    </lineage>
</organism>
<feature type="compositionally biased region" description="Low complexity" evidence="1">
    <location>
        <begin position="192"/>
        <end position="204"/>
    </location>
</feature>
<dbReference type="InterPro" id="IPR025322">
    <property type="entry name" value="PADRE_dom"/>
</dbReference>
<protein>
    <submittedName>
        <fullName evidence="2">Vacuolar protein-sorting-associated protein 46</fullName>
    </submittedName>
</protein>
<feature type="compositionally biased region" description="Basic and acidic residues" evidence="1">
    <location>
        <begin position="24"/>
        <end position="33"/>
    </location>
</feature>
<dbReference type="PANTHER" id="PTHR33052">
    <property type="entry name" value="DUF4228 DOMAIN PROTEIN-RELATED"/>
    <property type="match status" value="1"/>
</dbReference>
<proteinExistence type="predicted"/>
<feature type="compositionally biased region" description="Basic and acidic residues" evidence="1">
    <location>
        <begin position="209"/>
        <end position="218"/>
    </location>
</feature>
<sequence length="218" mass="23661">LSLSLSYVYSRSGEGRKKHTHRGREKERRREGEDMGGCTSTSCCRTTSTFDGVRVVHINGYVEDFPAPVTVSDVTGKPPKLACFTPARLLSFAAHPLPPDHPLDPGRLYFLLPTSVLHSDSSPLDLAALATRLTALATRNPGASPSTYTSTKLSSSSASGAVAQGVDRGMPQSKLQPWKPILDTIEERSFGRSSRSSLSSSQQLPVETRLQEETEFRA</sequence>